<dbReference type="AlphaFoldDB" id="A0A0N4Z5A9"/>
<reference evidence="10" key="1">
    <citation type="submission" date="2017-02" db="UniProtKB">
        <authorList>
            <consortium name="WormBaseParasite"/>
        </authorList>
    </citation>
    <scope>IDENTIFICATION</scope>
</reference>
<dbReference type="HAMAP" id="MF_00492">
    <property type="entry name" value="Transaldolase_1"/>
    <property type="match status" value="1"/>
</dbReference>
<protein>
    <recommendedName>
        <fullName evidence="3 8">Transaldolase</fullName>
        <ecNumber evidence="3 8">2.2.1.2</ecNumber>
    </recommendedName>
</protein>
<dbReference type="UniPathway" id="UPA00115">
    <property type="reaction ID" value="UER00414"/>
</dbReference>
<dbReference type="WBParaSite" id="PTRK_0000221100.1">
    <property type="protein sequence ID" value="PTRK_0000221100.1"/>
    <property type="gene ID" value="PTRK_0000221100"/>
</dbReference>
<dbReference type="Pfam" id="PF00923">
    <property type="entry name" value="TAL_FSA"/>
    <property type="match status" value="1"/>
</dbReference>
<comment type="function">
    <text evidence="8">Catalyzes the rate-limiting step of the non-oxidative phase in the pentose phosphate pathway. Catalyzes the reversible conversion of sedheptulose-7-phosphate and D-glyceraldehyde 3-phosphate into erythrose-4-phosphate and beta-D-fructose 6-phosphate.</text>
</comment>
<dbReference type="CDD" id="cd00957">
    <property type="entry name" value="Transaldolase_TalAB"/>
    <property type="match status" value="1"/>
</dbReference>
<dbReference type="GO" id="GO:0005737">
    <property type="term" value="C:cytoplasm"/>
    <property type="evidence" value="ECO:0007669"/>
    <property type="project" value="InterPro"/>
</dbReference>
<evidence type="ECO:0000256" key="7">
    <source>
        <dbReference type="ARBA" id="ARBA00048810"/>
    </source>
</evidence>
<dbReference type="InterPro" id="IPR018225">
    <property type="entry name" value="Transaldolase_AS"/>
</dbReference>
<comment type="pathway">
    <text evidence="1 8">Carbohydrate degradation; pentose phosphate pathway; D-glyceraldehyde 3-phosphate and beta-D-fructose 6-phosphate from D-ribose 5-phosphate and D-xylulose 5-phosphate (non-oxidative stage): step 2/3.</text>
</comment>
<dbReference type="EC" id="2.2.1.2" evidence="3 8"/>
<dbReference type="InterPro" id="IPR013785">
    <property type="entry name" value="Aldolase_TIM"/>
</dbReference>
<evidence type="ECO:0000256" key="3">
    <source>
        <dbReference type="ARBA" id="ARBA00013151"/>
    </source>
</evidence>
<evidence type="ECO:0000256" key="6">
    <source>
        <dbReference type="ARBA" id="ARBA00023270"/>
    </source>
</evidence>
<accession>A0A0N4Z5A9</accession>
<evidence type="ECO:0000256" key="5">
    <source>
        <dbReference type="ARBA" id="ARBA00023126"/>
    </source>
</evidence>
<dbReference type="STRING" id="131310.A0A0N4Z5A9"/>
<dbReference type="Gene3D" id="3.20.20.70">
    <property type="entry name" value="Aldolase class I"/>
    <property type="match status" value="1"/>
</dbReference>
<dbReference type="PANTHER" id="PTHR10683:SF18">
    <property type="entry name" value="TRANSALDOLASE"/>
    <property type="match status" value="1"/>
</dbReference>
<dbReference type="GO" id="GO:0009052">
    <property type="term" value="P:pentose-phosphate shunt, non-oxidative branch"/>
    <property type="evidence" value="ECO:0007669"/>
    <property type="project" value="TreeGrafter"/>
</dbReference>
<dbReference type="PROSITE" id="PS00958">
    <property type="entry name" value="TRANSALDOLASE_2"/>
    <property type="match status" value="1"/>
</dbReference>
<dbReference type="GO" id="GO:0005975">
    <property type="term" value="P:carbohydrate metabolic process"/>
    <property type="evidence" value="ECO:0007669"/>
    <property type="project" value="InterPro"/>
</dbReference>
<dbReference type="SUPFAM" id="SSF51569">
    <property type="entry name" value="Aldolase"/>
    <property type="match status" value="1"/>
</dbReference>
<keyword evidence="4 8" id="KW-0808">Transferase</keyword>
<organism evidence="9 10">
    <name type="scientific">Parastrongyloides trichosuri</name>
    <name type="common">Possum-specific nematode worm</name>
    <dbReference type="NCBI Taxonomy" id="131310"/>
    <lineage>
        <taxon>Eukaryota</taxon>
        <taxon>Metazoa</taxon>
        <taxon>Ecdysozoa</taxon>
        <taxon>Nematoda</taxon>
        <taxon>Chromadorea</taxon>
        <taxon>Rhabditida</taxon>
        <taxon>Tylenchina</taxon>
        <taxon>Panagrolaimomorpha</taxon>
        <taxon>Strongyloidoidea</taxon>
        <taxon>Strongyloididae</taxon>
        <taxon>Parastrongyloides</taxon>
    </lineage>
</organism>
<dbReference type="NCBIfam" id="TIGR00874">
    <property type="entry name" value="talAB"/>
    <property type="match status" value="1"/>
</dbReference>
<comment type="similarity">
    <text evidence="2">Belongs to the transaldolase family. Type 1 subfamily.</text>
</comment>
<dbReference type="Proteomes" id="UP000038045">
    <property type="component" value="Unplaced"/>
</dbReference>
<sequence>MSALEQLKKVTTVVADTGDFNAIKEYQPTDATTNPSLILAASKMEVYSSLINDAIQYANKHAEGKSLEEKVSLASDKLFVLFGKEILKIIPGRVSTEVDARLSYDKDASIKKALSIIKLYEEEEIKRTRILIKLASTWEGIQAAKELEEKHGIHCNLTLLFNFHQAVACAEANVTLISPFVGRILDWFVKNTDVKSYDRYTDPGVISVKSIYNYYKKYGYKTQVMAASFRNTEEIKGLVGCDLLTISPGLLSQLAGDKETLPIILDEENAKKCDIAKISVNEEIFNEEIKKDTMASEKLVEGIKKFSADAVELEEMLKRKFV</sequence>
<dbReference type="InterPro" id="IPR001585">
    <property type="entry name" value="TAL/FSA"/>
</dbReference>
<proteinExistence type="inferred from homology"/>
<evidence type="ECO:0000256" key="8">
    <source>
        <dbReference type="RuleBase" id="RU000501"/>
    </source>
</evidence>
<name>A0A0N4Z5A9_PARTI</name>
<keyword evidence="6" id="KW-0704">Schiff base</keyword>
<dbReference type="GO" id="GO:0004801">
    <property type="term" value="F:transaldolase activity"/>
    <property type="evidence" value="ECO:0007669"/>
    <property type="project" value="UniProtKB-EC"/>
</dbReference>
<dbReference type="PROSITE" id="PS01054">
    <property type="entry name" value="TRANSALDOLASE_1"/>
    <property type="match status" value="1"/>
</dbReference>
<keyword evidence="5 8" id="KW-0570">Pentose shunt</keyword>
<evidence type="ECO:0000313" key="9">
    <source>
        <dbReference type="Proteomes" id="UP000038045"/>
    </source>
</evidence>
<comment type="catalytic activity">
    <reaction evidence="7 8">
        <text>D-sedoheptulose 7-phosphate + D-glyceraldehyde 3-phosphate = D-erythrose 4-phosphate + beta-D-fructose 6-phosphate</text>
        <dbReference type="Rhea" id="RHEA:17053"/>
        <dbReference type="ChEBI" id="CHEBI:16897"/>
        <dbReference type="ChEBI" id="CHEBI:57483"/>
        <dbReference type="ChEBI" id="CHEBI:57634"/>
        <dbReference type="ChEBI" id="CHEBI:59776"/>
        <dbReference type="EC" id="2.2.1.2"/>
    </reaction>
</comment>
<evidence type="ECO:0000313" key="10">
    <source>
        <dbReference type="WBParaSite" id="PTRK_0000221100.1"/>
    </source>
</evidence>
<keyword evidence="9" id="KW-1185">Reference proteome</keyword>
<evidence type="ECO:0000256" key="1">
    <source>
        <dbReference type="ARBA" id="ARBA00004857"/>
    </source>
</evidence>
<dbReference type="InterPro" id="IPR004730">
    <property type="entry name" value="Transaldolase_1"/>
</dbReference>
<dbReference type="PANTHER" id="PTHR10683">
    <property type="entry name" value="TRANSALDOLASE"/>
    <property type="match status" value="1"/>
</dbReference>
<evidence type="ECO:0000256" key="2">
    <source>
        <dbReference type="ARBA" id="ARBA00008012"/>
    </source>
</evidence>
<dbReference type="FunFam" id="3.20.20.70:FF:000088">
    <property type="entry name" value="Transaldolase"/>
    <property type="match status" value="1"/>
</dbReference>
<evidence type="ECO:0000256" key="4">
    <source>
        <dbReference type="ARBA" id="ARBA00022679"/>
    </source>
</evidence>